<organism evidence="3 4">
    <name type="scientific">Kryptolebias marmoratus</name>
    <name type="common">Mangrove killifish</name>
    <name type="synonym">Rivulus marmoratus</name>
    <dbReference type="NCBI Taxonomy" id="37003"/>
    <lineage>
        <taxon>Eukaryota</taxon>
        <taxon>Metazoa</taxon>
        <taxon>Chordata</taxon>
        <taxon>Craniata</taxon>
        <taxon>Vertebrata</taxon>
        <taxon>Euteleostomi</taxon>
        <taxon>Actinopterygii</taxon>
        <taxon>Neopterygii</taxon>
        <taxon>Teleostei</taxon>
        <taxon>Neoteleostei</taxon>
        <taxon>Acanthomorphata</taxon>
        <taxon>Ovalentaria</taxon>
        <taxon>Atherinomorphae</taxon>
        <taxon>Cyprinodontiformes</taxon>
        <taxon>Rivulidae</taxon>
        <taxon>Kryptolebias</taxon>
    </lineage>
</organism>
<feature type="compositionally biased region" description="Acidic residues" evidence="1">
    <location>
        <begin position="890"/>
        <end position="901"/>
    </location>
</feature>
<feature type="compositionally biased region" description="Acidic residues" evidence="1">
    <location>
        <begin position="594"/>
        <end position="610"/>
    </location>
</feature>
<feature type="compositionally biased region" description="Pro residues" evidence="1">
    <location>
        <begin position="1198"/>
        <end position="1211"/>
    </location>
</feature>
<feature type="compositionally biased region" description="Basic and acidic residues" evidence="1">
    <location>
        <begin position="325"/>
        <end position="345"/>
    </location>
</feature>
<dbReference type="STRING" id="37003.ENSKMAP00000008416"/>
<keyword evidence="4" id="KW-1185">Reference proteome</keyword>
<dbReference type="PANTHER" id="PTHR47743">
    <property type="entry name" value="KIAA1210 / KIAA1211 FAMILY MEMBER"/>
    <property type="match status" value="1"/>
</dbReference>
<dbReference type="Pfam" id="PF15262">
    <property type="entry name" value="DUF4592"/>
    <property type="match status" value="1"/>
</dbReference>
<feature type="compositionally biased region" description="Acidic residues" evidence="1">
    <location>
        <begin position="575"/>
        <end position="584"/>
    </location>
</feature>
<feature type="compositionally biased region" description="Polar residues" evidence="1">
    <location>
        <begin position="77"/>
        <end position="94"/>
    </location>
</feature>
<feature type="compositionally biased region" description="Low complexity" evidence="1">
    <location>
        <begin position="1213"/>
        <end position="1231"/>
    </location>
</feature>
<feature type="compositionally biased region" description="Basic and acidic residues" evidence="1">
    <location>
        <begin position="1090"/>
        <end position="1111"/>
    </location>
</feature>
<reference evidence="3" key="2">
    <citation type="submission" date="2025-09" db="UniProtKB">
        <authorList>
            <consortium name="Ensembl"/>
        </authorList>
    </citation>
    <scope>IDENTIFICATION</scope>
</reference>
<evidence type="ECO:0000256" key="1">
    <source>
        <dbReference type="SAM" id="MobiDB-lite"/>
    </source>
</evidence>
<feature type="compositionally biased region" description="Acidic residues" evidence="1">
    <location>
        <begin position="746"/>
        <end position="756"/>
    </location>
</feature>
<feature type="compositionally biased region" description="Basic and acidic residues" evidence="1">
    <location>
        <begin position="611"/>
        <end position="620"/>
    </location>
</feature>
<feature type="compositionally biased region" description="Acidic residues" evidence="1">
    <location>
        <begin position="700"/>
        <end position="714"/>
    </location>
</feature>
<sequence length="1286" mass="137850">MKRRMSPLGASFGRGRSSDGAAMASGSSDLVTNQEPAEVQEECSGKKKSKFQTFKKLFARKKRKEPQTAEAEAGLKASQSSDDVSKTSENNALTRSEKEKGSGSKISLGGKALSHDSVFVSDSSETNEALGASQDSIQGKVKSLQLQLKQAIRLGSPPSLICVKKTEDGGATSEDDGLPCSPPEYTTPRQVTVTRSHRFLPSALHLPQMSAADLTLVLSVVTQNQAQRSSSNSLQGADSDDDKPSCAASSRAMSPLLVPGDFSQPASPFGCLDNSAAKHKLGLRHKACNRRKPANRLDLRAGGDSAAEEVLTVSVPGGETEALEQQERARTEDERDDQLIPKGEGEAEEEETEEQEATAFQLRDEEDDEEEEGEDEPEAKQEVSPAPASSCPPEQSLSEEDVSDARSMSSSSSSSRASSPSSPRPPAEPPAALEEDPLSLASVSREAEGHRSDTDSSSEEELQGEAEDESSFLEEVLSSLKTPLSPRSPDADDVVLETKEEEVEEEEAGTEERVEIKEEEEEAEVEEPVGHQLTPPCSILTDQTEEEEEEEEAGTSSLQDEDAAAVGEEVKGGEEEVDTEEEDLTVERFAPHSDEEDQRDEEEEEEEEEVKSEKRDDVVIRRSLSQEAGVEEEEEEEEEEEMEKEAETEEEMFEESEEEHDGGGEEVGVNKGREEEEEEAMEVLPDSQGEEVRRASPVQEADEGAMGGDDDDDVQTTSQVSDEITEMGEQVLTGGQEGQENSNQNSEDEREGDEEEGGKLLAQEEVEEEEEEEAAGPRDHTGEEQEQESDETVLSSDMKPTENDLESKPLPPSPPVSDSNADPDQEPLSPSGKTTAFHINLVSPSSEKPSPVFHLPPVAADPSEGLAESPPPAGASSAEEEQADAARDEEREEREEPEPEPEPGVSPPASVTTPTDPGKVRFTIAPAWQRSQSSAGPVSPSSLVPGPGGDGKEQEAKAEPAADPGKARGAGSPTVKPAQTPAAVRTSDGSVVAEGNPENPFGVRLRKTSALLRFSSEEEVAESPVESPTFSPQPVGTKPSVCPPPSYKPAVPRKPEALGDAGGKPRRSSELAAGSDPPSWISVAKRKQKVYKENSLEEMTVKKEDQEKKSSSPDCVSPAVSREHQNKMAESTSKEISKPPVFTEKETRRVLSPATPVPPQPPRSQPLPSPVAPKPQVSPVTAKPPPPQPKLPQTALSPPTPVPVPSKPPPRVALSPLAKPATAAPTPASRTTAEKAPGFKAPGLPRPPVSPQRGLPPPALPQDEPPWMALAKKKAKAWSEMPQIVQ</sequence>
<feature type="compositionally biased region" description="Basic and acidic residues" evidence="1">
    <location>
        <begin position="1121"/>
        <end position="1149"/>
    </location>
</feature>
<name>A0A3Q2ZWY1_KRYMA</name>
<feature type="region of interest" description="Disordered" evidence="1">
    <location>
        <begin position="165"/>
        <end position="188"/>
    </location>
</feature>
<dbReference type="Proteomes" id="UP000264800">
    <property type="component" value="Unplaced"/>
</dbReference>
<feature type="region of interest" description="Disordered" evidence="1">
    <location>
        <begin position="228"/>
        <end position="250"/>
    </location>
</feature>
<evidence type="ECO:0000313" key="4">
    <source>
        <dbReference type="Proteomes" id="UP000264800"/>
    </source>
</evidence>
<reference evidence="3" key="1">
    <citation type="submission" date="2025-08" db="UniProtKB">
        <authorList>
            <consortium name="Ensembl"/>
        </authorList>
    </citation>
    <scope>IDENTIFICATION</scope>
</reference>
<dbReference type="RefSeq" id="XP_024863177.1">
    <property type="nucleotide sequence ID" value="XM_025007409.2"/>
</dbReference>
<feature type="compositionally biased region" description="Acidic residues" evidence="1">
    <location>
        <begin position="364"/>
        <end position="377"/>
    </location>
</feature>
<feature type="region of interest" description="Disordered" evidence="1">
    <location>
        <begin position="310"/>
        <end position="1265"/>
    </location>
</feature>
<feature type="compositionally biased region" description="Low complexity" evidence="1">
    <location>
        <begin position="13"/>
        <end position="29"/>
    </location>
</feature>
<feature type="compositionally biased region" description="Pro residues" evidence="1">
    <location>
        <begin position="1155"/>
        <end position="1173"/>
    </location>
</feature>
<dbReference type="GeneID" id="108240027"/>
<dbReference type="InterPro" id="IPR026713">
    <property type="entry name" value="CRACD-like"/>
</dbReference>
<feature type="compositionally biased region" description="Acidic residues" evidence="1">
    <location>
        <begin position="764"/>
        <end position="774"/>
    </location>
</feature>
<feature type="domain" description="DUF4592" evidence="2">
    <location>
        <begin position="150"/>
        <end position="287"/>
    </location>
</feature>
<feature type="compositionally biased region" description="Low complexity" evidence="1">
    <location>
        <begin position="405"/>
        <end position="421"/>
    </location>
</feature>
<feature type="compositionally biased region" description="Acidic residues" evidence="1">
    <location>
        <begin position="346"/>
        <end position="356"/>
    </location>
</feature>
<dbReference type="RefSeq" id="XP_024863176.1">
    <property type="nucleotide sequence ID" value="XM_025007408.2"/>
</dbReference>
<feature type="compositionally biased region" description="Acidic residues" evidence="1">
    <location>
        <begin position="491"/>
        <end position="509"/>
    </location>
</feature>
<dbReference type="Ensembl" id="ENSKMAT00000008544.1">
    <property type="protein sequence ID" value="ENSKMAP00000008416.1"/>
    <property type="gene ID" value="ENSKMAG00000006338.1"/>
</dbReference>
<dbReference type="PANTHER" id="PTHR47743:SF2">
    <property type="entry name" value="ACROSOMAL PROTEIN KIAA1210"/>
    <property type="match status" value="1"/>
</dbReference>
<proteinExistence type="predicted"/>
<evidence type="ECO:0000313" key="3">
    <source>
        <dbReference type="Ensembl" id="ENSKMAP00000008416.1"/>
    </source>
</evidence>
<feature type="compositionally biased region" description="Basic and acidic residues" evidence="1">
    <location>
        <begin position="950"/>
        <end position="960"/>
    </location>
</feature>
<feature type="compositionally biased region" description="Basic and acidic residues" evidence="1">
    <location>
        <begin position="445"/>
        <end position="454"/>
    </location>
</feature>
<dbReference type="GeneTree" id="ENSGT00940000163031"/>
<dbReference type="InterPro" id="IPR028030">
    <property type="entry name" value="DUF4592"/>
</dbReference>
<feature type="compositionally biased region" description="Pro residues" evidence="1">
    <location>
        <begin position="1244"/>
        <end position="1264"/>
    </location>
</feature>
<feature type="compositionally biased region" description="Acidic residues" evidence="1">
    <location>
        <begin position="456"/>
        <end position="472"/>
    </location>
</feature>
<protein>
    <submittedName>
        <fullName evidence="3">Histone-lysine N-methyltransferase SETD1B-like</fullName>
    </submittedName>
</protein>
<dbReference type="PRINTS" id="PR01217">
    <property type="entry name" value="PRICHEXTENSN"/>
</dbReference>
<accession>A0A3Q2ZWY1</accession>
<feature type="compositionally biased region" description="Acidic residues" evidence="1">
    <location>
        <begin position="629"/>
        <end position="660"/>
    </location>
</feature>
<evidence type="ECO:0000259" key="2">
    <source>
        <dbReference type="Pfam" id="PF15262"/>
    </source>
</evidence>
<feature type="compositionally biased region" description="Acidic residues" evidence="1">
    <location>
        <begin position="543"/>
        <end position="563"/>
    </location>
</feature>
<feature type="compositionally biased region" description="Acidic residues" evidence="1">
    <location>
        <begin position="517"/>
        <end position="527"/>
    </location>
</feature>
<feature type="region of interest" description="Disordered" evidence="1">
    <location>
        <begin position="1"/>
        <end position="110"/>
    </location>
</feature>
<feature type="compositionally biased region" description="Low complexity" evidence="1">
    <location>
        <begin position="931"/>
        <end position="945"/>
    </location>
</feature>